<proteinExistence type="predicted"/>
<name>A0A395MY46_9HYPO</name>
<sequence>MRATIAVLSALSWVTCTAAQKWTFSCGCDGFNDASVSDCQEAIDSIDTSAENLDPMSAIDTEKVGLWTNIHVFHKVGNCKIGTASQTQPPAPGGGGGAIVGTIVSGQDFKDQLQFMIDECSAPNGNVNSCSSVGAGNIIMYGD</sequence>
<evidence type="ECO:0000313" key="2">
    <source>
        <dbReference type="EMBL" id="RFN52846.1"/>
    </source>
</evidence>
<evidence type="ECO:0000256" key="1">
    <source>
        <dbReference type="SAM" id="SignalP"/>
    </source>
</evidence>
<feature type="chain" id="PRO_5017368637" description="Ecp2 effector protein domain-containing protein" evidence="1">
    <location>
        <begin position="20"/>
        <end position="143"/>
    </location>
</feature>
<organism evidence="2 3">
    <name type="scientific">Fusarium flagelliforme</name>
    <dbReference type="NCBI Taxonomy" id="2675880"/>
    <lineage>
        <taxon>Eukaryota</taxon>
        <taxon>Fungi</taxon>
        <taxon>Dikarya</taxon>
        <taxon>Ascomycota</taxon>
        <taxon>Pezizomycotina</taxon>
        <taxon>Sordariomycetes</taxon>
        <taxon>Hypocreomycetidae</taxon>
        <taxon>Hypocreales</taxon>
        <taxon>Nectriaceae</taxon>
        <taxon>Fusarium</taxon>
        <taxon>Fusarium incarnatum-equiseti species complex</taxon>
    </lineage>
</organism>
<dbReference type="Proteomes" id="UP000265631">
    <property type="component" value="Unassembled WGS sequence"/>
</dbReference>
<evidence type="ECO:0008006" key="4">
    <source>
        <dbReference type="Google" id="ProtNLM"/>
    </source>
</evidence>
<keyword evidence="3" id="KW-1185">Reference proteome</keyword>
<gene>
    <name evidence="2" type="ORF">FIE12Z_2859</name>
</gene>
<dbReference type="EMBL" id="PXXK01000057">
    <property type="protein sequence ID" value="RFN52846.1"/>
    <property type="molecule type" value="Genomic_DNA"/>
</dbReference>
<reference evidence="2 3" key="1">
    <citation type="journal article" date="2018" name="PLoS Pathog.">
        <title>Evolution of structural diversity of trichothecenes, a family of toxins produced by plant pathogenic and entomopathogenic fungi.</title>
        <authorList>
            <person name="Proctor R.H."/>
            <person name="McCormick S.P."/>
            <person name="Kim H.S."/>
            <person name="Cardoza R.E."/>
            <person name="Stanley A.M."/>
            <person name="Lindo L."/>
            <person name="Kelly A."/>
            <person name="Brown D.W."/>
            <person name="Lee T."/>
            <person name="Vaughan M.M."/>
            <person name="Alexander N.J."/>
            <person name="Busman M."/>
            <person name="Gutierrez S."/>
        </authorList>
    </citation>
    <scope>NUCLEOTIDE SEQUENCE [LARGE SCALE GENOMIC DNA]</scope>
    <source>
        <strain evidence="2 3">NRRL 13405</strain>
    </source>
</reference>
<comment type="caution">
    <text evidence="2">The sequence shown here is derived from an EMBL/GenBank/DDBJ whole genome shotgun (WGS) entry which is preliminary data.</text>
</comment>
<protein>
    <recommendedName>
        <fullName evidence="4">Ecp2 effector protein domain-containing protein</fullName>
    </recommendedName>
</protein>
<evidence type="ECO:0000313" key="3">
    <source>
        <dbReference type="Proteomes" id="UP000265631"/>
    </source>
</evidence>
<keyword evidence="1" id="KW-0732">Signal</keyword>
<feature type="signal peptide" evidence="1">
    <location>
        <begin position="1"/>
        <end position="19"/>
    </location>
</feature>
<accession>A0A395MY46</accession>
<dbReference type="AlphaFoldDB" id="A0A395MY46"/>